<feature type="compositionally biased region" description="Basic and acidic residues" evidence="1">
    <location>
        <begin position="292"/>
        <end position="324"/>
    </location>
</feature>
<protein>
    <submittedName>
        <fullName evidence="2">Uncharacterized protein</fullName>
    </submittedName>
</protein>
<feature type="compositionally biased region" description="Basic and acidic residues" evidence="1">
    <location>
        <begin position="234"/>
        <end position="253"/>
    </location>
</feature>
<sequence>SDHKVKGEELSPIDIFLNSNRMEVDPESSPRLSRRRGGAIAHPDKHDQRKEKRTNPDVEIVNANKTDNRFHDNIHGYVDDSLKKRKDITSLSKSGNENQQENEIKLKEAEPVKFHQEPIHGSEFIENLHSTIISEFILLKSESDHVSFIESSTKVPTVSQNDYFLGEPSLVILPHLRESQQNMKSLESGSVVILPLPVDELIQEAGSDVDNNERARDKEKKHTQDDIETTGNDKYIDRFSKGKENNEKLRDNMGSHSGDLHSMNIVTSSDDMGNVQDSRFWEEGIKHRLEKTENKESDSLLHKKNRSTKEIRADKGIKIMDIKGGRRKDRQRHTGTLRSSSSGGGSDVDDHNDKRDKSSKHVSVDAIKA</sequence>
<feature type="non-terminal residue" evidence="2">
    <location>
        <position position="1"/>
    </location>
</feature>
<dbReference type="AlphaFoldDB" id="A0A0B7A5R7"/>
<evidence type="ECO:0000256" key="1">
    <source>
        <dbReference type="SAM" id="MobiDB-lite"/>
    </source>
</evidence>
<feature type="region of interest" description="Disordered" evidence="1">
    <location>
        <begin position="292"/>
        <end position="369"/>
    </location>
</feature>
<reference evidence="2" key="1">
    <citation type="submission" date="2014-12" db="EMBL/GenBank/DDBJ databases">
        <title>Insight into the proteome of Arion vulgaris.</title>
        <authorList>
            <person name="Aradska J."/>
            <person name="Bulat T."/>
            <person name="Smidak R."/>
            <person name="Sarate P."/>
            <person name="Gangsoo J."/>
            <person name="Sialana F."/>
            <person name="Bilban M."/>
            <person name="Lubec G."/>
        </authorList>
    </citation>
    <scope>NUCLEOTIDE SEQUENCE</scope>
    <source>
        <tissue evidence="2">Skin</tissue>
    </source>
</reference>
<feature type="region of interest" description="Disordered" evidence="1">
    <location>
        <begin position="205"/>
        <end position="259"/>
    </location>
</feature>
<name>A0A0B7A5R7_9EUPU</name>
<feature type="non-terminal residue" evidence="2">
    <location>
        <position position="369"/>
    </location>
</feature>
<feature type="compositionally biased region" description="Basic and acidic residues" evidence="1">
    <location>
        <begin position="211"/>
        <end position="225"/>
    </location>
</feature>
<gene>
    <name evidence="2" type="primary">ORF98654</name>
</gene>
<proteinExistence type="predicted"/>
<feature type="compositionally biased region" description="Basic residues" evidence="1">
    <location>
        <begin position="325"/>
        <end position="335"/>
    </location>
</feature>
<evidence type="ECO:0000313" key="2">
    <source>
        <dbReference type="EMBL" id="CEK76138.1"/>
    </source>
</evidence>
<organism evidence="2">
    <name type="scientific">Arion vulgaris</name>
    <dbReference type="NCBI Taxonomy" id="1028688"/>
    <lineage>
        <taxon>Eukaryota</taxon>
        <taxon>Metazoa</taxon>
        <taxon>Spiralia</taxon>
        <taxon>Lophotrochozoa</taxon>
        <taxon>Mollusca</taxon>
        <taxon>Gastropoda</taxon>
        <taxon>Heterobranchia</taxon>
        <taxon>Euthyneura</taxon>
        <taxon>Panpulmonata</taxon>
        <taxon>Eupulmonata</taxon>
        <taxon>Stylommatophora</taxon>
        <taxon>Helicina</taxon>
        <taxon>Arionoidea</taxon>
        <taxon>Arionidae</taxon>
        <taxon>Arion</taxon>
    </lineage>
</organism>
<accession>A0A0B7A5R7</accession>
<feature type="compositionally biased region" description="Basic and acidic residues" evidence="1">
    <location>
        <begin position="42"/>
        <end position="56"/>
    </location>
</feature>
<dbReference type="EMBL" id="HACG01029273">
    <property type="protein sequence ID" value="CEK76138.1"/>
    <property type="molecule type" value="Transcribed_RNA"/>
</dbReference>
<feature type="region of interest" description="Disordered" evidence="1">
    <location>
        <begin position="1"/>
        <end position="58"/>
    </location>
</feature>